<evidence type="ECO:0000256" key="6">
    <source>
        <dbReference type="ARBA" id="ARBA00022989"/>
    </source>
</evidence>
<dbReference type="CDD" id="cd07302">
    <property type="entry name" value="CHD"/>
    <property type="match status" value="1"/>
</dbReference>
<evidence type="ECO:0000256" key="11">
    <source>
        <dbReference type="ARBA" id="ARBA00023239"/>
    </source>
</evidence>
<dbReference type="AlphaFoldDB" id="A0ABD3WTP4"/>
<keyword evidence="3 16" id="KW-0812">Transmembrane</keyword>
<dbReference type="InterPro" id="IPR011009">
    <property type="entry name" value="Kinase-like_dom_sf"/>
</dbReference>
<gene>
    <name evidence="19" type="ORF">ACJMK2_034915</name>
</gene>
<dbReference type="GO" id="GO:0016020">
    <property type="term" value="C:membrane"/>
    <property type="evidence" value="ECO:0007669"/>
    <property type="project" value="UniProtKB-SubCell"/>
</dbReference>
<dbReference type="InterPro" id="IPR029787">
    <property type="entry name" value="Nucleotide_cyclase"/>
</dbReference>
<sequence length="972" mass="110085">MKCADFEVSQKDQFPTFARTFPPATQVAKPIVSLLLHYQWLKFTLVVGDAHNLLVIKTKVQELAVGHNLTINGVEIFKEPHLPLTTGNPFPGIVERTFVDTRGTTDDPTSTTNMEAVRSLLVITPSPPINPNYENFKAIVSSYGEKPPFNFPNPFNKTRVVSVFAAYLYDAMMLYAEAATEVLNEGGSLTNGTAIIQKICGKTYTGIQGHLSHIDENGDAEGNYTLLSRKEIDSNLSKYSMQPVGYFEMDTAIPIFKPQREIDWVSGSPPIDEPPCGYRSERCIPPKTLTLEIVGGVLGGIALIALIIILIVYRNWRYEQEIAGLLWKIAREDLKSSDSTSSSNRRESFGSRMTLTQLSIDSRMSFTQVYAKTGTYKGQIVALKMYEKRNLQINRKMQKEMKLMRDLRHTNTNAFLGTCIDPPYFIIVTEYCPKGSLLDILENDDLKLDDMFIASLVKDIIQVIERVKAPCLVPYRPDIEQLTCDKYIIECMISCWDENPDERPDFRQVWRILQPLRQGMKRNIFDNMMAMMEKYQENLEEIVAERTTLLNEEKKRTEALLLRMLPRSVAEQLKRGESVIPKSYDCVTIYFSDICSFTQLSAASTPMEVVDMLNDLYTTFDGIIHNYEVYKVETIGDAYMVVSGLPIRNGDDHAGEIASMSLHLLRAIKSFKIRHRPNEQLSLRIGMHSGPCVAGVVGLTMPRYTLFGDTVNTASRMETNGEPMKIHCSRESKELLDKLGGYKTEPRGNVAMKGKGELFTYWLLDEDESVRQQRTILSKKRLQNLCESQPCTPTTSARCLKCFQNNYRNSPRPGPPVDVLNDNEETNNMNSESDTNFLDLIKMSDIVKSPRCDSPKHFFQQTLRSDSPKTYHTIHGHENLKINGVLRDSLANKSSSGSNLQRPIISMNPYQELEDGQTETDLLLIRTHSLGNKPKWRPNSPQRKVVVPPLDGTIVDEFQLDYTSTESLQTSK</sequence>
<feature type="non-terminal residue" evidence="19">
    <location>
        <position position="972"/>
    </location>
</feature>
<evidence type="ECO:0000256" key="4">
    <source>
        <dbReference type="ARBA" id="ARBA00022729"/>
    </source>
</evidence>
<accession>A0ABD3WTP4</accession>
<keyword evidence="8 16" id="KW-0472">Membrane</keyword>
<dbReference type="Pfam" id="PF07714">
    <property type="entry name" value="PK_Tyr_Ser-Thr"/>
    <property type="match status" value="1"/>
</dbReference>
<keyword evidence="6 16" id="KW-1133">Transmembrane helix</keyword>
<dbReference type="Pfam" id="PF01094">
    <property type="entry name" value="ANF_receptor"/>
    <property type="match status" value="1"/>
</dbReference>
<dbReference type="Gene3D" id="3.30.70.1230">
    <property type="entry name" value="Nucleotide cyclase"/>
    <property type="match status" value="1"/>
</dbReference>
<dbReference type="EC" id="4.6.1.2" evidence="2 14"/>
<dbReference type="SUPFAM" id="SSF53822">
    <property type="entry name" value="Periplasmic binding protein-like I"/>
    <property type="match status" value="1"/>
</dbReference>
<dbReference type="PROSITE" id="PS50011">
    <property type="entry name" value="PROTEIN_KINASE_DOM"/>
    <property type="match status" value="1"/>
</dbReference>
<dbReference type="SMART" id="SM00044">
    <property type="entry name" value="CYCc"/>
    <property type="match status" value="1"/>
</dbReference>
<dbReference type="InterPro" id="IPR028082">
    <property type="entry name" value="Peripla_BP_I"/>
</dbReference>
<dbReference type="GO" id="GO:0004383">
    <property type="term" value="F:guanylate cyclase activity"/>
    <property type="evidence" value="ECO:0007669"/>
    <property type="project" value="UniProtKB-EC"/>
</dbReference>
<evidence type="ECO:0000256" key="13">
    <source>
        <dbReference type="RuleBase" id="RU000405"/>
    </source>
</evidence>
<name>A0ABD3WTP4_SINWO</name>
<keyword evidence="7" id="KW-0342">GTP-binding</keyword>
<dbReference type="InterPro" id="IPR050401">
    <property type="entry name" value="Cyclic_nucleotide_synthase"/>
</dbReference>
<evidence type="ECO:0000256" key="2">
    <source>
        <dbReference type="ARBA" id="ARBA00012202"/>
    </source>
</evidence>
<evidence type="ECO:0000256" key="12">
    <source>
        <dbReference type="ARBA" id="ARBA00023293"/>
    </source>
</evidence>
<comment type="caution">
    <text evidence="19">The sequence shown here is derived from an EMBL/GenBank/DDBJ whole genome shotgun (WGS) entry which is preliminary data.</text>
</comment>
<dbReference type="InterPro" id="IPR000719">
    <property type="entry name" value="Prot_kinase_dom"/>
</dbReference>
<keyword evidence="12 14" id="KW-0141">cGMP biosynthesis</keyword>
<feature type="domain" description="Guanylate cyclase" evidence="18">
    <location>
        <begin position="588"/>
        <end position="718"/>
    </location>
</feature>
<evidence type="ECO:0000256" key="16">
    <source>
        <dbReference type="SAM" id="Phobius"/>
    </source>
</evidence>
<evidence type="ECO:0000256" key="5">
    <source>
        <dbReference type="ARBA" id="ARBA00022741"/>
    </source>
</evidence>
<dbReference type="SUPFAM" id="SSF55073">
    <property type="entry name" value="Nucleotide cyclase"/>
    <property type="match status" value="1"/>
</dbReference>
<evidence type="ECO:0000256" key="10">
    <source>
        <dbReference type="ARBA" id="ARBA00023180"/>
    </source>
</evidence>
<comment type="catalytic activity">
    <reaction evidence="14">
        <text>GTP = 3',5'-cyclic GMP + diphosphate</text>
        <dbReference type="Rhea" id="RHEA:13665"/>
        <dbReference type="ChEBI" id="CHEBI:33019"/>
        <dbReference type="ChEBI" id="CHEBI:37565"/>
        <dbReference type="ChEBI" id="CHEBI:57746"/>
        <dbReference type="EC" id="4.6.1.2"/>
    </reaction>
</comment>
<keyword evidence="11 13" id="KW-0456">Lyase</keyword>
<dbReference type="Proteomes" id="UP001634394">
    <property type="component" value="Unassembled WGS sequence"/>
</dbReference>
<dbReference type="PANTHER" id="PTHR11920:SF501">
    <property type="entry name" value="GUANYLATE CYCLASE 32E"/>
    <property type="match status" value="1"/>
</dbReference>
<evidence type="ECO:0000259" key="17">
    <source>
        <dbReference type="PROSITE" id="PS50011"/>
    </source>
</evidence>
<evidence type="ECO:0000313" key="19">
    <source>
        <dbReference type="EMBL" id="KAL3877167.1"/>
    </source>
</evidence>
<feature type="domain" description="Protein kinase" evidence="17">
    <location>
        <begin position="355"/>
        <end position="763"/>
    </location>
</feature>
<evidence type="ECO:0000259" key="18">
    <source>
        <dbReference type="PROSITE" id="PS50125"/>
    </source>
</evidence>
<keyword evidence="4" id="KW-0732">Signal</keyword>
<dbReference type="Gene3D" id="1.10.510.10">
    <property type="entry name" value="Transferase(Phosphotransferase) domain 1"/>
    <property type="match status" value="1"/>
</dbReference>
<feature type="coiled-coil region" evidence="15">
    <location>
        <begin position="525"/>
        <end position="552"/>
    </location>
</feature>
<keyword evidence="5" id="KW-0547">Nucleotide-binding</keyword>
<dbReference type="InterPro" id="IPR001828">
    <property type="entry name" value="ANF_lig-bd_rcpt"/>
</dbReference>
<evidence type="ECO:0000256" key="14">
    <source>
        <dbReference type="RuleBase" id="RU003431"/>
    </source>
</evidence>
<evidence type="ECO:0000256" key="7">
    <source>
        <dbReference type="ARBA" id="ARBA00023134"/>
    </source>
</evidence>
<evidence type="ECO:0000256" key="1">
    <source>
        <dbReference type="ARBA" id="ARBA00004479"/>
    </source>
</evidence>
<keyword evidence="15" id="KW-0175">Coiled coil</keyword>
<dbReference type="FunFam" id="3.30.70.1230:FF:000004">
    <property type="entry name" value="Guanylate cyclase"/>
    <property type="match status" value="1"/>
</dbReference>
<dbReference type="PROSITE" id="PS50125">
    <property type="entry name" value="GUANYLATE_CYCLASE_2"/>
    <property type="match status" value="1"/>
</dbReference>
<keyword evidence="20" id="KW-1185">Reference proteome</keyword>
<evidence type="ECO:0000313" key="20">
    <source>
        <dbReference type="Proteomes" id="UP001634394"/>
    </source>
</evidence>
<feature type="transmembrane region" description="Helical" evidence="16">
    <location>
        <begin position="293"/>
        <end position="313"/>
    </location>
</feature>
<keyword evidence="9" id="KW-0675">Receptor</keyword>
<dbReference type="InterPro" id="IPR018297">
    <property type="entry name" value="A/G_cyclase_CS"/>
</dbReference>
<evidence type="ECO:0000256" key="3">
    <source>
        <dbReference type="ARBA" id="ARBA00022692"/>
    </source>
</evidence>
<dbReference type="Gene3D" id="3.30.200.20">
    <property type="entry name" value="Phosphorylase Kinase, domain 1"/>
    <property type="match status" value="1"/>
</dbReference>
<dbReference type="GO" id="GO:0005525">
    <property type="term" value="F:GTP binding"/>
    <property type="evidence" value="ECO:0007669"/>
    <property type="project" value="UniProtKB-KW"/>
</dbReference>
<comment type="subcellular location">
    <subcellularLocation>
        <location evidence="1">Membrane</location>
        <topology evidence="1">Single-pass type I membrane protein</topology>
    </subcellularLocation>
</comment>
<dbReference type="PROSITE" id="PS00452">
    <property type="entry name" value="GUANYLATE_CYCLASE_1"/>
    <property type="match status" value="1"/>
</dbReference>
<proteinExistence type="inferred from homology"/>
<comment type="similarity">
    <text evidence="13">Belongs to the adenylyl cyclase class-4/guanylyl cyclase family.</text>
</comment>
<protein>
    <recommendedName>
        <fullName evidence="2 14">Guanylate cyclase</fullName>
        <ecNumber evidence="2 14">4.6.1.2</ecNumber>
    </recommendedName>
</protein>
<organism evidence="19 20">
    <name type="scientific">Sinanodonta woodiana</name>
    <name type="common">Chinese pond mussel</name>
    <name type="synonym">Anodonta woodiana</name>
    <dbReference type="NCBI Taxonomy" id="1069815"/>
    <lineage>
        <taxon>Eukaryota</taxon>
        <taxon>Metazoa</taxon>
        <taxon>Spiralia</taxon>
        <taxon>Lophotrochozoa</taxon>
        <taxon>Mollusca</taxon>
        <taxon>Bivalvia</taxon>
        <taxon>Autobranchia</taxon>
        <taxon>Heteroconchia</taxon>
        <taxon>Palaeoheterodonta</taxon>
        <taxon>Unionida</taxon>
        <taxon>Unionoidea</taxon>
        <taxon>Unionidae</taxon>
        <taxon>Unioninae</taxon>
        <taxon>Sinanodonta</taxon>
    </lineage>
</organism>
<evidence type="ECO:0000256" key="15">
    <source>
        <dbReference type="SAM" id="Coils"/>
    </source>
</evidence>
<evidence type="ECO:0000256" key="8">
    <source>
        <dbReference type="ARBA" id="ARBA00023136"/>
    </source>
</evidence>
<reference evidence="19 20" key="1">
    <citation type="submission" date="2024-11" db="EMBL/GenBank/DDBJ databases">
        <title>Chromosome-level genome assembly of the freshwater bivalve Anodonta woodiana.</title>
        <authorList>
            <person name="Chen X."/>
        </authorList>
    </citation>
    <scope>NUCLEOTIDE SEQUENCE [LARGE SCALE GENOMIC DNA]</scope>
    <source>
        <strain evidence="19">MN2024</strain>
        <tissue evidence="19">Gills</tissue>
    </source>
</reference>
<evidence type="ECO:0000256" key="9">
    <source>
        <dbReference type="ARBA" id="ARBA00023170"/>
    </source>
</evidence>
<dbReference type="EMBL" id="JBJQND010000005">
    <property type="protein sequence ID" value="KAL3877167.1"/>
    <property type="molecule type" value="Genomic_DNA"/>
</dbReference>
<dbReference type="SUPFAM" id="SSF56112">
    <property type="entry name" value="Protein kinase-like (PK-like)"/>
    <property type="match status" value="1"/>
</dbReference>
<keyword evidence="10" id="KW-0325">Glycoprotein</keyword>
<dbReference type="Pfam" id="PF00211">
    <property type="entry name" value="Guanylate_cyc"/>
    <property type="match status" value="1"/>
</dbReference>
<dbReference type="PANTHER" id="PTHR11920">
    <property type="entry name" value="GUANYLYL CYCLASE"/>
    <property type="match status" value="1"/>
</dbReference>
<dbReference type="InterPro" id="IPR001245">
    <property type="entry name" value="Ser-Thr/Tyr_kinase_cat_dom"/>
</dbReference>
<dbReference type="InterPro" id="IPR001054">
    <property type="entry name" value="A/G_cyclase"/>
</dbReference>
<dbReference type="Gene3D" id="3.40.50.2300">
    <property type="match status" value="3"/>
</dbReference>